<organism evidence="1">
    <name type="scientific">Aspergillus flavus</name>
    <dbReference type="NCBI Taxonomy" id="5059"/>
    <lineage>
        <taxon>Eukaryota</taxon>
        <taxon>Fungi</taxon>
        <taxon>Dikarya</taxon>
        <taxon>Ascomycota</taxon>
        <taxon>Pezizomycotina</taxon>
        <taxon>Eurotiomycetes</taxon>
        <taxon>Eurotiomycetidae</taxon>
        <taxon>Eurotiales</taxon>
        <taxon>Aspergillaceae</taxon>
        <taxon>Aspergillus</taxon>
        <taxon>Aspergillus subgen. Circumdati</taxon>
    </lineage>
</organism>
<protein>
    <submittedName>
        <fullName evidence="1">Uncharacterized protein</fullName>
    </submittedName>
</protein>
<dbReference type="Proteomes" id="UP000325434">
    <property type="component" value="Unassembled WGS sequence"/>
</dbReference>
<sequence length="65" mass="7373">MRILCSPTWDGDLLTLLAVHKERVFVVSVSAMRANIVRTFKVYRDRIMGLVMSYLVNSAGLNLQC</sequence>
<dbReference type="AlphaFoldDB" id="A0A5N6GL90"/>
<gene>
    <name evidence="1" type="ORF">BDV35DRAFT_368400</name>
</gene>
<proteinExistence type="predicted"/>
<evidence type="ECO:0000313" key="1">
    <source>
        <dbReference type="EMBL" id="KAB8241850.1"/>
    </source>
</evidence>
<accession>A0A5N6GL90</accession>
<dbReference type="EMBL" id="ML734679">
    <property type="protein sequence ID" value="KAB8241850.1"/>
    <property type="molecule type" value="Genomic_DNA"/>
</dbReference>
<name>A0A5N6GL90_ASPFL</name>
<reference evidence="1" key="1">
    <citation type="submission" date="2019-04" db="EMBL/GenBank/DDBJ databases">
        <title>Friends and foes A comparative genomics study of 23 Aspergillus species from section Flavi.</title>
        <authorList>
            <consortium name="DOE Joint Genome Institute"/>
            <person name="Kjaerbolling I."/>
            <person name="Vesth T."/>
            <person name="Frisvad J.C."/>
            <person name="Nybo J.L."/>
            <person name="Theobald S."/>
            <person name="Kildgaard S."/>
            <person name="Isbrandt T."/>
            <person name="Kuo A."/>
            <person name="Sato A."/>
            <person name="Lyhne E.K."/>
            <person name="Kogle M.E."/>
            <person name="Wiebenga A."/>
            <person name="Kun R.S."/>
            <person name="Lubbers R.J."/>
            <person name="Makela M.R."/>
            <person name="Barry K."/>
            <person name="Chovatia M."/>
            <person name="Clum A."/>
            <person name="Daum C."/>
            <person name="Haridas S."/>
            <person name="He G."/>
            <person name="LaButti K."/>
            <person name="Lipzen A."/>
            <person name="Mondo S."/>
            <person name="Riley R."/>
            <person name="Salamov A."/>
            <person name="Simmons B.A."/>
            <person name="Magnuson J.K."/>
            <person name="Henrissat B."/>
            <person name="Mortensen U.H."/>
            <person name="Larsen T.O."/>
            <person name="Devries R.P."/>
            <person name="Grigoriev I.V."/>
            <person name="Machida M."/>
            <person name="Baker S.E."/>
            <person name="Andersen M.R."/>
        </authorList>
    </citation>
    <scope>NUCLEOTIDE SEQUENCE [LARGE SCALE GENOMIC DNA]</scope>
    <source>
        <strain evidence="1">CBS 121.62</strain>
    </source>
</reference>